<dbReference type="EMBL" id="QVQW01000048">
    <property type="protein sequence ID" value="RKU43038.1"/>
    <property type="molecule type" value="Genomic_DNA"/>
</dbReference>
<name>A0A420Y578_9PEZI</name>
<keyword evidence="2" id="KW-0732">Signal</keyword>
<dbReference type="STRING" id="177199.A0A420Y578"/>
<dbReference type="InterPro" id="IPR015889">
    <property type="entry name" value="Intradiol_dOase_core"/>
</dbReference>
<dbReference type="SUPFAM" id="SSF49482">
    <property type="entry name" value="Aromatic compound dioxygenase"/>
    <property type="match status" value="1"/>
</dbReference>
<accession>A0A420Y578</accession>
<evidence type="ECO:0000256" key="2">
    <source>
        <dbReference type="SAM" id="SignalP"/>
    </source>
</evidence>
<feature type="chain" id="PRO_5019156806" description="Intradiol ring-cleavage dioxygenases domain-containing protein" evidence="2">
    <location>
        <begin position="19"/>
        <end position="388"/>
    </location>
</feature>
<dbReference type="Gene3D" id="2.60.130.10">
    <property type="entry name" value="Aromatic compound dioxygenase"/>
    <property type="match status" value="1"/>
</dbReference>
<dbReference type="PANTHER" id="PTHR34315">
    <property type="match status" value="1"/>
</dbReference>
<dbReference type="Pfam" id="PF00775">
    <property type="entry name" value="Dioxygenase_C"/>
    <property type="match status" value="1"/>
</dbReference>
<dbReference type="PANTHER" id="PTHR34315:SF1">
    <property type="entry name" value="INTRADIOL RING-CLEAVAGE DIOXYGENASES DOMAIN-CONTAINING PROTEIN-RELATED"/>
    <property type="match status" value="1"/>
</dbReference>
<gene>
    <name evidence="4" type="ORF">DL546_005399</name>
</gene>
<dbReference type="InterPro" id="IPR000627">
    <property type="entry name" value="Intradiol_dOase_C"/>
</dbReference>
<feature type="signal peptide" evidence="2">
    <location>
        <begin position="1"/>
        <end position="18"/>
    </location>
</feature>
<organism evidence="4 5">
    <name type="scientific">Coniochaeta pulveracea</name>
    <dbReference type="NCBI Taxonomy" id="177199"/>
    <lineage>
        <taxon>Eukaryota</taxon>
        <taxon>Fungi</taxon>
        <taxon>Dikarya</taxon>
        <taxon>Ascomycota</taxon>
        <taxon>Pezizomycotina</taxon>
        <taxon>Sordariomycetes</taxon>
        <taxon>Sordariomycetidae</taxon>
        <taxon>Coniochaetales</taxon>
        <taxon>Coniochaetaceae</taxon>
        <taxon>Coniochaeta</taxon>
    </lineage>
</organism>
<evidence type="ECO:0000259" key="3">
    <source>
        <dbReference type="Pfam" id="PF00775"/>
    </source>
</evidence>
<evidence type="ECO:0000313" key="4">
    <source>
        <dbReference type="EMBL" id="RKU43038.1"/>
    </source>
</evidence>
<evidence type="ECO:0000256" key="1">
    <source>
        <dbReference type="SAM" id="MobiDB-lite"/>
    </source>
</evidence>
<reference evidence="4 5" key="1">
    <citation type="submission" date="2018-08" db="EMBL/GenBank/DDBJ databases">
        <title>Draft genome of the lignicolous fungus Coniochaeta pulveracea.</title>
        <authorList>
            <person name="Borstlap C.J."/>
            <person name="De Witt R.N."/>
            <person name="Botha A."/>
            <person name="Volschenk H."/>
        </authorList>
    </citation>
    <scope>NUCLEOTIDE SEQUENCE [LARGE SCALE GENOMIC DNA]</scope>
    <source>
        <strain evidence="4 5">CAB683</strain>
    </source>
</reference>
<dbReference type="Proteomes" id="UP000275385">
    <property type="component" value="Unassembled WGS sequence"/>
</dbReference>
<dbReference type="CDD" id="cd03457">
    <property type="entry name" value="intradiol_dioxygenase_like"/>
    <property type="match status" value="1"/>
</dbReference>
<evidence type="ECO:0000313" key="5">
    <source>
        <dbReference type="Proteomes" id="UP000275385"/>
    </source>
</evidence>
<feature type="domain" description="Intradiol ring-cleavage dioxygenases" evidence="3">
    <location>
        <begin position="118"/>
        <end position="229"/>
    </location>
</feature>
<dbReference type="GO" id="GO:0016702">
    <property type="term" value="F:oxidoreductase activity, acting on single donors with incorporation of molecular oxygen, incorporation of two atoms of oxygen"/>
    <property type="evidence" value="ECO:0007669"/>
    <property type="project" value="InterPro"/>
</dbReference>
<feature type="compositionally biased region" description="Gly residues" evidence="1">
    <location>
        <begin position="339"/>
        <end position="355"/>
    </location>
</feature>
<dbReference type="GO" id="GO:0008199">
    <property type="term" value="F:ferric iron binding"/>
    <property type="evidence" value="ECO:0007669"/>
    <property type="project" value="InterPro"/>
</dbReference>
<keyword evidence="5" id="KW-1185">Reference proteome</keyword>
<sequence length="388" mass="40365">MHFATAIVGALAAGLVAAHPGHDHAAEQAVRNAALKFSKRSLSHCADKIKARGLEARAVKRRSELAAASMAKRNLPKRDLTSLLNVTHHSTADYTLDTSIETIFATNNSCVLSPEVTEGPYYVAGESIRQDVTETQAGVSLALDLQVLDVDTCEPVPNAYLEIWHCNSTGVYSGVTATGNGDGSADNLNATFLRGVQQTDADGTVQFHTLVPGHYNGRTNHIHVMLHINATAFSNGTLIDTTHVGHVGQAFFDQDLLTQVEATSAYSSNTQTVTTNEEDMILSQEAETSDPFIEYVLLGETVEDGLLGWLSFGVDSALAKNVSAAATHYESGGVANPNAGGGGPGGGAPPSGFPGGSFTRSPTGSASASVIAPSASATTRAAQVCQAA</sequence>
<comment type="caution">
    <text evidence="4">The sequence shown here is derived from an EMBL/GenBank/DDBJ whole genome shotgun (WGS) entry which is preliminary data.</text>
</comment>
<feature type="region of interest" description="Disordered" evidence="1">
    <location>
        <begin position="336"/>
        <end position="377"/>
    </location>
</feature>
<dbReference type="OrthoDB" id="121380at2759"/>
<dbReference type="AlphaFoldDB" id="A0A420Y578"/>
<protein>
    <recommendedName>
        <fullName evidence="3">Intradiol ring-cleavage dioxygenases domain-containing protein</fullName>
    </recommendedName>
</protein>
<feature type="compositionally biased region" description="Low complexity" evidence="1">
    <location>
        <begin position="365"/>
        <end position="377"/>
    </location>
</feature>
<proteinExistence type="predicted"/>